<name>A0ABM5UVU1_9BURK</name>
<sequence length="79" mass="9015">MNKNVILSIEDDSGMHCVDFIENDDGSFCYKAFRKDPEDEGRWTLTADYSATRFATQPEAFGSATQRMPWLAAYRPAAW</sequence>
<accession>A0ABM5UVU1</accession>
<proteinExistence type="predicted"/>
<dbReference type="Proteomes" id="UP000063429">
    <property type="component" value="Chromosome"/>
</dbReference>
<dbReference type="RefSeq" id="WP_053194717.1">
    <property type="nucleotide sequence ID" value="NZ_CP011409.1"/>
</dbReference>
<protein>
    <submittedName>
        <fullName evidence="1">Uncharacterized protein</fullName>
    </submittedName>
</protein>
<evidence type="ECO:0000313" key="1">
    <source>
        <dbReference type="EMBL" id="AKZ61301.1"/>
    </source>
</evidence>
<dbReference type="EMBL" id="CP011409">
    <property type="protein sequence ID" value="AKZ61301.1"/>
    <property type="molecule type" value="Genomic_DNA"/>
</dbReference>
<organism evidence="1 2">
    <name type="scientific">Herbaspirillum hiltneri N3</name>
    <dbReference type="NCBI Taxonomy" id="1262470"/>
    <lineage>
        <taxon>Bacteria</taxon>
        <taxon>Pseudomonadati</taxon>
        <taxon>Pseudomonadota</taxon>
        <taxon>Betaproteobacteria</taxon>
        <taxon>Burkholderiales</taxon>
        <taxon>Oxalobacteraceae</taxon>
        <taxon>Herbaspirillum</taxon>
    </lineage>
</organism>
<evidence type="ECO:0000313" key="2">
    <source>
        <dbReference type="Proteomes" id="UP000063429"/>
    </source>
</evidence>
<keyword evidence="2" id="KW-1185">Reference proteome</keyword>
<reference evidence="2" key="1">
    <citation type="journal article" date="2015" name="Genome Announc.">
        <title>Complete Genome Sequence of Herbaspirillum hiltneri N3 (DSM 17495), Isolated from Surface-Sterilized Wheat Roots.</title>
        <authorList>
            <person name="Guizelini D."/>
            <person name="Saizaki P.M."/>
            <person name="Coimbra N.A."/>
            <person name="Weiss V.A."/>
            <person name="Faoro H."/>
            <person name="Sfeir M.Z."/>
            <person name="Baura V.A."/>
            <person name="Monteiro R.A."/>
            <person name="Chubatsu L.S."/>
            <person name="Souza E.M."/>
            <person name="Cruz L.M."/>
            <person name="Pedrosa F.O."/>
            <person name="Raittz R.T."/>
            <person name="Marchaukoski J.N."/>
            <person name="Steffens M.B."/>
        </authorList>
    </citation>
    <scope>NUCLEOTIDE SEQUENCE [LARGE SCALE GENOMIC DNA]</scope>
    <source>
        <strain evidence="2">N3</strain>
    </source>
</reference>
<gene>
    <name evidence="1" type="ORF">F506_00245</name>
</gene>